<dbReference type="Proteomes" id="UP001163321">
    <property type="component" value="Chromosome 1"/>
</dbReference>
<accession>A0ACC0WR16</accession>
<evidence type="ECO:0000313" key="2">
    <source>
        <dbReference type="Proteomes" id="UP001163321"/>
    </source>
</evidence>
<organism evidence="1 2">
    <name type="scientific">Peronosclerospora sorghi</name>
    <dbReference type="NCBI Taxonomy" id="230839"/>
    <lineage>
        <taxon>Eukaryota</taxon>
        <taxon>Sar</taxon>
        <taxon>Stramenopiles</taxon>
        <taxon>Oomycota</taxon>
        <taxon>Peronosporomycetes</taxon>
        <taxon>Peronosporales</taxon>
        <taxon>Peronosporaceae</taxon>
        <taxon>Peronosclerospora</taxon>
    </lineage>
</organism>
<gene>
    <name evidence="1" type="ORF">PsorP6_001240</name>
</gene>
<proteinExistence type="predicted"/>
<dbReference type="EMBL" id="CM047580">
    <property type="protein sequence ID" value="KAI9921032.1"/>
    <property type="molecule type" value="Genomic_DNA"/>
</dbReference>
<evidence type="ECO:0000313" key="1">
    <source>
        <dbReference type="EMBL" id="KAI9921032.1"/>
    </source>
</evidence>
<protein>
    <submittedName>
        <fullName evidence="1">Uncharacterized protein</fullName>
    </submittedName>
</protein>
<sequence length="379" mass="44674">MKLKNHVLVPLSFVIPSGDGIEQWPQETWGYPLGKHAQWLRQTWKKKKPLPEFALKDLQEISFAFDVNQYKWDHFIKPALCHYFDLYGNTDILHRFRIPCGDSKWPKKLWGYYLGARVFNIRSRGDFKVQIQADAELIAKLNFCYDTTVMDRDWREAVLPALKMFHQIYGHCEVPKYFKVPDDQPWPAAAAGMLLGFAVSNMRSKGYYAEQVARDDAELKKIEFVWSWKLDRWNNYIFPALKVYFQQRGHCHIPQHFVVPYTKPWPEKAYGLKLGIIICNIRTYSYYFDQIARDADKLASVGFDVEIVQDKWDRRVQPILAKFEELYGHQNVPVDFVVPSEAPWKKCDWGIQVGKLKLKRRFVRAEQIASQLRKRLAAF</sequence>
<reference evidence="1 2" key="1">
    <citation type="journal article" date="2022" name="bioRxiv">
        <title>The genome of the oomycete Peronosclerospora sorghi, a cosmopolitan pathogen of maize and sorghum, is inflated with dispersed pseudogenes.</title>
        <authorList>
            <person name="Fletcher K."/>
            <person name="Martin F."/>
            <person name="Isakeit T."/>
            <person name="Cavanaugh K."/>
            <person name="Magill C."/>
            <person name="Michelmore R."/>
        </authorList>
    </citation>
    <scope>NUCLEOTIDE SEQUENCE [LARGE SCALE GENOMIC DNA]</scope>
    <source>
        <strain evidence="1">P6</strain>
    </source>
</reference>
<comment type="caution">
    <text evidence="1">The sequence shown here is derived from an EMBL/GenBank/DDBJ whole genome shotgun (WGS) entry which is preliminary data.</text>
</comment>
<keyword evidence="2" id="KW-1185">Reference proteome</keyword>
<name>A0ACC0WR16_9STRA</name>